<sequence length="100" mass="10773">MIGTDSRAELFDTELLLLDPDTEQLFAEMDAIVAEALARWPAPQHPRQRVRPERSPRAPAGPAQVATLRGRIPPGVQPTQRGPPAPRGAAAASPNPARVR</sequence>
<dbReference type="EMBL" id="JAAGVB010000056">
    <property type="protein sequence ID" value="NEW35924.1"/>
    <property type="molecule type" value="Genomic_DNA"/>
</dbReference>
<accession>A0A6P1CWR9</accession>
<reference evidence="2 3" key="1">
    <citation type="submission" date="2020-01" db="EMBL/GenBank/DDBJ databases">
        <title>Genetics and antimicrobial susceptibilities of Nocardia species isolated from the soil; a comparison with species isolated from humans.</title>
        <authorList>
            <person name="Carrasco G."/>
            <person name="Monzon S."/>
            <person name="Sansegundo M."/>
            <person name="Garcia E."/>
            <person name="Garrido N."/>
            <person name="Medina M.J."/>
            <person name="Villalon P."/>
            <person name="Ramirez-Arocha A.C."/>
            <person name="Jimenez P."/>
            <person name="Cuesta I."/>
            <person name="Valdezate S."/>
        </authorList>
    </citation>
    <scope>NUCLEOTIDE SEQUENCE [LARGE SCALE GENOMIC DNA]</scope>
    <source>
        <strain evidence="2 3">CNM20110626</strain>
    </source>
</reference>
<feature type="compositionally biased region" description="Low complexity" evidence="1">
    <location>
        <begin position="87"/>
        <end position="100"/>
    </location>
</feature>
<comment type="caution">
    <text evidence="2">The sequence shown here is derived from an EMBL/GenBank/DDBJ whole genome shotgun (WGS) entry which is preliminary data.</text>
</comment>
<evidence type="ECO:0000313" key="3">
    <source>
        <dbReference type="Proteomes" id="UP000471166"/>
    </source>
</evidence>
<evidence type="ECO:0000313" key="2">
    <source>
        <dbReference type="EMBL" id="NEW35924.1"/>
    </source>
</evidence>
<evidence type="ECO:0000256" key="1">
    <source>
        <dbReference type="SAM" id="MobiDB-lite"/>
    </source>
</evidence>
<organism evidence="2 3">
    <name type="scientific">Nocardia cyriacigeorgica</name>
    <dbReference type="NCBI Taxonomy" id="135487"/>
    <lineage>
        <taxon>Bacteria</taxon>
        <taxon>Bacillati</taxon>
        <taxon>Actinomycetota</taxon>
        <taxon>Actinomycetes</taxon>
        <taxon>Mycobacteriales</taxon>
        <taxon>Nocardiaceae</taxon>
        <taxon>Nocardia</taxon>
    </lineage>
</organism>
<dbReference type="AlphaFoldDB" id="A0A6P1CWR9"/>
<gene>
    <name evidence="2" type="ORF">GV791_25645</name>
</gene>
<protein>
    <submittedName>
        <fullName evidence="2">Uncharacterized protein</fullName>
    </submittedName>
</protein>
<feature type="region of interest" description="Disordered" evidence="1">
    <location>
        <begin position="42"/>
        <end position="100"/>
    </location>
</feature>
<proteinExistence type="predicted"/>
<dbReference type="RefSeq" id="WP_163847238.1">
    <property type="nucleotide sequence ID" value="NZ_JAAGVB010000056.1"/>
</dbReference>
<name>A0A6P1CWR9_9NOCA</name>
<dbReference type="Proteomes" id="UP000471166">
    <property type="component" value="Unassembled WGS sequence"/>
</dbReference>